<evidence type="ECO:0000256" key="5">
    <source>
        <dbReference type="ARBA" id="ARBA00022723"/>
    </source>
</evidence>
<proteinExistence type="inferred from homology"/>
<accession>A0AAI9EF72</accession>
<evidence type="ECO:0000313" key="10">
    <source>
        <dbReference type="Proteomes" id="UP001296104"/>
    </source>
</evidence>
<dbReference type="GO" id="GO:0046872">
    <property type="term" value="F:metal ion binding"/>
    <property type="evidence" value="ECO:0007669"/>
    <property type="project" value="UniProtKB-KW"/>
</dbReference>
<name>A0AAI9EF72_9PEZI</name>
<evidence type="ECO:0000256" key="1">
    <source>
        <dbReference type="ARBA" id="ARBA00000077"/>
    </source>
</evidence>
<organism evidence="9 10">
    <name type="scientific">Lecanosticta acicola</name>
    <dbReference type="NCBI Taxonomy" id="111012"/>
    <lineage>
        <taxon>Eukaryota</taxon>
        <taxon>Fungi</taxon>
        <taxon>Dikarya</taxon>
        <taxon>Ascomycota</taxon>
        <taxon>Pezizomycotina</taxon>
        <taxon>Dothideomycetes</taxon>
        <taxon>Dothideomycetidae</taxon>
        <taxon>Mycosphaerellales</taxon>
        <taxon>Mycosphaerellaceae</taxon>
        <taxon>Lecanosticta</taxon>
    </lineage>
</organism>
<reference evidence="9" key="1">
    <citation type="submission" date="2023-11" db="EMBL/GenBank/DDBJ databases">
        <authorList>
            <person name="Alioto T."/>
            <person name="Alioto T."/>
            <person name="Gomez Garrido J."/>
        </authorList>
    </citation>
    <scope>NUCLEOTIDE SEQUENCE</scope>
</reference>
<evidence type="ECO:0000256" key="6">
    <source>
        <dbReference type="ARBA" id="ARBA00022759"/>
    </source>
</evidence>
<dbReference type="AlphaFoldDB" id="A0AAI9EF72"/>
<comment type="similarity">
    <text evidence="2">Belongs to the RNase H family.</text>
</comment>
<evidence type="ECO:0000256" key="2">
    <source>
        <dbReference type="ARBA" id="ARBA00005300"/>
    </source>
</evidence>
<sequence>MGYNMVFYVDGGCRHNGSGYAIGAAAAVKMKRNRGHVYWTEKMDFDDSPTNQRAEMLAIILALPSALSEYDTLNPLPYLFLEIRSDSKYAIGCMTEWKARWICNGWRNSRGNDVANTDLIRQAYDLEDRVKDIGKVTYTHIPRAQNTVADGYCNQAMDEME</sequence>
<dbReference type="GO" id="GO:0004523">
    <property type="term" value="F:RNA-DNA hybrid ribonuclease activity"/>
    <property type="evidence" value="ECO:0007669"/>
    <property type="project" value="UniProtKB-EC"/>
</dbReference>
<dbReference type="EC" id="3.1.26.4" evidence="3"/>
<keyword evidence="10" id="KW-1185">Reference proteome</keyword>
<protein>
    <recommendedName>
        <fullName evidence="3">ribonuclease H</fullName>
        <ecNumber evidence="3">3.1.26.4</ecNumber>
    </recommendedName>
</protein>
<dbReference type="Pfam" id="PF00075">
    <property type="entry name" value="RNase_H"/>
    <property type="match status" value="1"/>
</dbReference>
<evidence type="ECO:0000256" key="4">
    <source>
        <dbReference type="ARBA" id="ARBA00022722"/>
    </source>
</evidence>
<evidence type="ECO:0000256" key="7">
    <source>
        <dbReference type="ARBA" id="ARBA00022801"/>
    </source>
</evidence>
<evidence type="ECO:0000259" key="8">
    <source>
        <dbReference type="PROSITE" id="PS50879"/>
    </source>
</evidence>
<keyword evidence="7" id="KW-0378">Hydrolase</keyword>
<dbReference type="InterPro" id="IPR002156">
    <property type="entry name" value="RNaseH_domain"/>
</dbReference>
<dbReference type="InterPro" id="IPR012337">
    <property type="entry name" value="RNaseH-like_sf"/>
</dbReference>
<gene>
    <name evidence="9" type="ORF">LECACI_7A009157</name>
</gene>
<dbReference type="SUPFAM" id="SSF53098">
    <property type="entry name" value="Ribonuclease H-like"/>
    <property type="match status" value="1"/>
</dbReference>
<dbReference type="InterPro" id="IPR036397">
    <property type="entry name" value="RNaseH_sf"/>
</dbReference>
<dbReference type="Proteomes" id="UP001296104">
    <property type="component" value="Unassembled WGS sequence"/>
</dbReference>
<evidence type="ECO:0000256" key="3">
    <source>
        <dbReference type="ARBA" id="ARBA00012180"/>
    </source>
</evidence>
<evidence type="ECO:0000313" key="9">
    <source>
        <dbReference type="EMBL" id="CAK4033999.1"/>
    </source>
</evidence>
<dbReference type="PROSITE" id="PS50879">
    <property type="entry name" value="RNASE_H_1"/>
    <property type="match status" value="1"/>
</dbReference>
<dbReference type="PANTHER" id="PTHR10642">
    <property type="entry name" value="RIBONUCLEASE H1"/>
    <property type="match status" value="1"/>
</dbReference>
<dbReference type="GO" id="GO:0003676">
    <property type="term" value="F:nucleic acid binding"/>
    <property type="evidence" value="ECO:0007669"/>
    <property type="project" value="InterPro"/>
</dbReference>
<dbReference type="GO" id="GO:0043137">
    <property type="term" value="P:DNA replication, removal of RNA primer"/>
    <property type="evidence" value="ECO:0007669"/>
    <property type="project" value="TreeGrafter"/>
</dbReference>
<comment type="catalytic activity">
    <reaction evidence="1">
        <text>Endonucleolytic cleavage to 5'-phosphomonoester.</text>
        <dbReference type="EC" id="3.1.26.4"/>
    </reaction>
</comment>
<feature type="domain" description="RNase H type-1" evidence="8">
    <location>
        <begin position="1"/>
        <end position="158"/>
    </location>
</feature>
<dbReference type="EMBL" id="CAVMBE010000099">
    <property type="protein sequence ID" value="CAK4033999.1"/>
    <property type="molecule type" value="Genomic_DNA"/>
</dbReference>
<dbReference type="Gene3D" id="3.30.420.10">
    <property type="entry name" value="Ribonuclease H-like superfamily/Ribonuclease H"/>
    <property type="match status" value="1"/>
</dbReference>
<dbReference type="InterPro" id="IPR050092">
    <property type="entry name" value="RNase_H"/>
</dbReference>
<keyword evidence="5" id="KW-0479">Metal-binding</keyword>
<keyword evidence="4" id="KW-0540">Nuclease</keyword>
<keyword evidence="6" id="KW-0255">Endonuclease</keyword>
<comment type="caution">
    <text evidence="9">The sequence shown here is derived from an EMBL/GenBank/DDBJ whole genome shotgun (WGS) entry which is preliminary data.</text>
</comment>
<dbReference type="PANTHER" id="PTHR10642:SF26">
    <property type="entry name" value="RIBONUCLEASE H1"/>
    <property type="match status" value="1"/>
</dbReference>